<keyword evidence="7 13" id="KW-0067">ATP-binding</keyword>
<keyword evidence="9" id="KW-0413">Isomerase</keyword>
<dbReference type="InterPro" id="IPR007693">
    <property type="entry name" value="DNA_helicase_DnaB-like_N"/>
</dbReference>
<dbReference type="Proteomes" id="UP000434580">
    <property type="component" value="Unassembled WGS sequence"/>
</dbReference>
<dbReference type="PANTHER" id="PTHR30153">
    <property type="entry name" value="REPLICATIVE DNA HELICASE DNAB"/>
    <property type="match status" value="1"/>
</dbReference>
<dbReference type="InterPro" id="IPR036185">
    <property type="entry name" value="DNA_heli_DnaB-like_N_sf"/>
</dbReference>
<evidence type="ECO:0000256" key="7">
    <source>
        <dbReference type="ARBA" id="ARBA00022840"/>
    </source>
</evidence>
<keyword evidence="3 13" id="KW-0235">DNA replication</keyword>
<dbReference type="InterPro" id="IPR027417">
    <property type="entry name" value="P-loop_NTPase"/>
</dbReference>
<dbReference type="Pfam" id="PF03796">
    <property type="entry name" value="DnaB_C"/>
    <property type="match status" value="1"/>
</dbReference>
<dbReference type="CDD" id="cd00984">
    <property type="entry name" value="DnaB_C"/>
    <property type="match status" value="1"/>
</dbReference>
<dbReference type="Gene3D" id="3.40.50.300">
    <property type="entry name" value="P-loop containing nucleotide triphosphate hydrolases"/>
    <property type="match status" value="1"/>
</dbReference>
<evidence type="ECO:0000256" key="11">
    <source>
        <dbReference type="ARBA" id="ARBA00048954"/>
    </source>
</evidence>
<dbReference type="AlphaFoldDB" id="A0A5S9QG10"/>
<dbReference type="InterPro" id="IPR007692">
    <property type="entry name" value="DNA_helicase_DnaB"/>
</dbReference>
<dbReference type="InterPro" id="IPR016136">
    <property type="entry name" value="DNA_helicase_N/primase_C"/>
</dbReference>
<evidence type="ECO:0000256" key="8">
    <source>
        <dbReference type="ARBA" id="ARBA00023125"/>
    </source>
</evidence>
<evidence type="ECO:0000256" key="5">
    <source>
        <dbReference type="ARBA" id="ARBA00022801"/>
    </source>
</evidence>
<evidence type="ECO:0000256" key="2">
    <source>
        <dbReference type="ARBA" id="ARBA00022515"/>
    </source>
</evidence>
<proteinExistence type="inferred from homology"/>
<accession>A0A5S9QG10</accession>
<keyword evidence="4 13" id="KW-0547">Nucleotide-binding</keyword>
<dbReference type="GO" id="GO:0043139">
    <property type="term" value="F:5'-3' DNA helicase activity"/>
    <property type="evidence" value="ECO:0007669"/>
    <property type="project" value="UniProtKB-EC"/>
</dbReference>
<dbReference type="FunFam" id="1.10.860.10:FF:000001">
    <property type="entry name" value="Replicative DNA helicase"/>
    <property type="match status" value="1"/>
</dbReference>
<dbReference type="NCBIfam" id="TIGR00665">
    <property type="entry name" value="DnaB"/>
    <property type="match status" value="1"/>
</dbReference>
<name>A0A5S9QG10_9GAMM</name>
<comment type="similarity">
    <text evidence="1 13">Belongs to the helicase family. DnaB subfamily.</text>
</comment>
<dbReference type="NCBIfam" id="NF004384">
    <property type="entry name" value="PRK05748.1"/>
    <property type="match status" value="1"/>
</dbReference>
<comment type="function">
    <text evidence="10 13">The main replicative DNA helicase, it participates in initiation and elongation during chromosome replication. Travels ahead of the DNA replisome, separating dsDNA into templates for DNA synthesis. A processive ATP-dependent 5'-3' DNA helicase it has DNA-dependent ATPase activity.</text>
</comment>
<evidence type="ECO:0000256" key="12">
    <source>
        <dbReference type="NCBIfam" id="TIGR00665"/>
    </source>
</evidence>
<dbReference type="GO" id="GO:0016787">
    <property type="term" value="F:hydrolase activity"/>
    <property type="evidence" value="ECO:0007669"/>
    <property type="project" value="UniProtKB-KW"/>
</dbReference>
<evidence type="ECO:0000256" key="9">
    <source>
        <dbReference type="ARBA" id="ARBA00023235"/>
    </source>
</evidence>
<evidence type="ECO:0000256" key="3">
    <source>
        <dbReference type="ARBA" id="ARBA00022705"/>
    </source>
</evidence>
<dbReference type="FunFam" id="3.40.50.300:FF:000076">
    <property type="entry name" value="Replicative DNA helicase"/>
    <property type="match status" value="1"/>
</dbReference>
<evidence type="ECO:0000256" key="4">
    <source>
        <dbReference type="ARBA" id="ARBA00022741"/>
    </source>
</evidence>
<dbReference type="GO" id="GO:0005829">
    <property type="term" value="C:cytosol"/>
    <property type="evidence" value="ECO:0007669"/>
    <property type="project" value="TreeGrafter"/>
</dbReference>
<evidence type="ECO:0000256" key="6">
    <source>
        <dbReference type="ARBA" id="ARBA00022806"/>
    </source>
</evidence>
<keyword evidence="6 13" id="KW-0347">Helicase</keyword>
<organism evidence="15 16">
    <name type="scientific">BD1-7 clade bacterium</name>
    <dbReference type="NCBI Taxonomy" id="2029982"/>
    <lineage>
        <taxon>Bacteria</taxon>
        <taxon>Pseudomonadati</taxon>
        <taxon>Pseudomonadota</taxon>
        <taxon>Gammaproteobacteria</taxon>
        <taxon>Cellvibrionales</taxon>
        <taxon>Spongiibacteraceae</taxon>
        <taxon>BD1-7 clade</taxon>
    </lineage>
</organism>
<dbReference type="EMBL" id="CACSII010000008">
    <property type="protein sequence ID" value="CAA0100736.1"/>
    <property type="molecule type" value="Genomic_DNA"/>
</dbReference>
<gene>
    <name evidence="15" type="primary">dnaB</name>
    <name evidence="15" type="ORF">DPBNPPHM_03833</name>
</gene>
<dbReference type="InterPro" id="IPR007694">
    <property type="entry name" value="DNA_helicase_DnaB-like_C"/>
</dbReference>
<keyword evidence="5 13" id="KW-0378">Hydrolase</keyword>
<feature type="domain" description="SF4 helicase" evidence="14">
    <location>
        <begin position="195"/>
        <end position="464"/>
    </location>
</feature>
<evidence type="ECO:0000256" key="13">
    <source>
        <dbReference type="RuleBase" id="RU362085"/>
    </source>
</evidence>
<evidence type="ECO:0000256" key="10">
    <source>
        <dbReference type="ARBA" id="ARBA00044932"/>
    </source>
</evidence>
<dbReference type="EC" id="5.6.2.3" evidence="12 13"/>
<reference evidence="15 16" key="1">
    <citation type="submission" date="2019-11" db="EMBL/GenBank/DDBJ databases">
        <authorList>
            <person name="Holert J."/>
        </authorList>
    </citation>
    <scope>NUCLEOTIDE SEQUENCE [LARGE SCALE GENOMIC DNA]</scope>
    <source>
        <strain evidence="15">BC5_2</strain>
    </source>
</reference>
<dbReference type="GO" id="GO:1990077">
    <property type="term" value="C:primosome complex"/>
    <property type="evidence" value="ECO:0007669"/>
    <property type="project" value="UniProtKB-UniRule"/>
</dbReference>
<keyword evidence="8 13" id="KW-0238">DNA-binding</keyword>
<dbReference type="PANTHER" id="PTHR30153:SF2">
    <property type="entry name" value="REPLICATIVE DNA HELICASE"/>
    <property type="match status" value="1"/>
</dbReference>
<dbReference type="GO" id="GO:0006269">
    <property type="term" value="P:DNA replication, synthesis of primer"/>
    <property type="evidence" value="ECO:0007669"/>
    <property type="project" value="UniProtKB-UniRule"/>
</dbReference>
<protein>
    <recommendedName>
        <fullName evidence="12 13">Replicative DNA helicase</fullName>
        <ecNumber evidence="12 13">5.6.2.3</ecNumber>
    </recommendedName>
</protein>
<dbReference type="GO" id="GO:0003677">
    <property type="term" value="F:DNA binding"/>
    <property type="evidence" value="ECO:0007669"/>
    <property type="project" value="UniProtKB-UniRule"/>
</dbReference>
<evidence type="ECO:0000313" key="16">
    <source>
        <dbReference type="Proteomes" id="UP000434580"/>
    </source>
</evidence>
<sequence length="469" mass="51977">MENAEPLSPPPQFEEELDLQTLLPPHSMEAEQAVIGGLLIANDRWDDVADLITSEDFYRKEHRQLFQAMVSLVESEHPIDVVTLADRLQTHDALESTGGLAYLAELAHNTPSAANIRAYAKVVQEKSVSRKLLLLSNHIDDITRNPEGRAADDIIAETERELNAITENRANDGGPRSVNPILKNTVENIENLVANQGMLSGLSSGFADLDKLTNGLHKTDLIIVAARPAMGKTTFAMNLVEAAIFKNDPPKPAIVFSMEMSGEQLMLRLLSAAGRIDQGAIKRGNLQDDDWPKLSAAVQKLKDKPLYIDDTPALTPTEVRSRTRRIARDHNGEIGLVMIDYLQLMTVSGRSEGRTAEISEISRSLKGLAKEFNCPVIALSQLNRSLEQRPNKRPVMSDLRESGAIEQDADIIMFIYRDEVYDEDSPAKGQAEIIIGKHRSGPTDTVRLAFIGRYTRFDNLAADAYQDEY</sequence>
<dbReference type="Gene3D" id="1.10.860.10">
    <property type="entry name" value="DNAb Helicase, Chain A"/>
    <property type="match status" value="1"/>
</dbReference>
<dbReference type="PROSITE" id="PS51199">
    <property type="entry name" value="SF4_HELICASE"/>
    <property type="match status" value="1"/>
</dbReference>
<comment type="catalytic activity">
    <reaction evidence="11 13">
        <text>ATP + H2O = ADP + phosphate + H(+)</text>
        <dbReference type="Rhea" id="RHEA:13065"/>
        <dbReference type="ChEBI" id="CHEBI:15377"/>
        <dbReference type="ChEBI" id="CHEBI:15378"/>
        <dbReference type="ChEBI" id="CHEBI:30616"/>
        <dbReference type="ChEBI" id="CHEBI:43474"/>
        <dbReference type="ChEBI" id="CHEBI:456216"/>
        <dbReference type="EC" id="5.6.2.3"/>
    </reaction>
</comment>
<dbReference type="GO" id="GO:0042802">
    <property type="term" value="F:identical protein binding"/>
    <property type="evidence" value="ECO:0007669"/>
    <property type="project" value="UniProtKB-ARBA"/>
</dbReference>
<keyword evidence="2 13" id="KW-0639">Primosome</keyword>
<evidence type="ECO:0000259" key="14">
    <source>
        <dbReference type="PROSITE" id="PS51199"/>
    </source>
</evidence>
<dbReference type="OrthoDB" id="9773982at2"/>
<dbReference type="GO" id="GO:0005524">
    <property type="term" value="F:ATP binding"/>
    <property type="evidence" value="ECO:0007669"/>
    <property type="project" value="UniProtKB-UniRule"/>
</dbReference>
<evidence type="ECO:0000256" key="1">
    <source>
        <dbReference type="ARBA" id="ARBA00008428"/>
    </source>
</evidence>
<dbReference type="SUPFAM" id="SSF52540">
    <property type="entry name" value="P-loop containing nucleoside triphosphate hydrolases"/>
    <property type="match status" value="1"/>
</dbReference>
<evidence type="ECO:0000313" key="15">
    <source>
        <dbReference type="EMBL" id="CAA0100736.1"/>
    </source>
</evidence>
<dbReference type="SUPFAM" id="SSF48024">
    <property type="entry name" value="N-terminal domain of DnaB helicase"/>
    <property type="match status" value="1"/>
</dbReference>
<dbReference type="Pfam" id="PF00772">
    <property type="entry name" value="DnaB"/>
    <property type="match status" value="1"/>
</dbReference>